<accession>K1SXL2</accession>
<proteinExistence type="predicted"/>
<dbReference type="AlphaFoldDB" id="K1SXL2"/>
<sequence>MCFLLILPSSRVFAAAGPTLRTTLSDNTTQRGSKKTFDVWARNASGEKIKATVTFNGEKLSPTWDDNEKSSYTLNFTFEGDNTVVVSASSDGGRKKQLTYHINYKKARQGEKIGTAVWSVEMF</sequence>
<dbReference type="EMBL" id="AJWZ01009190">
    <property type="protein sequence ID" value="EKC52021.1"/>
    <property type="molecule type" value="Genomic_DNA"/>
</dbReference>
<dbReference type="Gene3D" id="2.60.40.10">
    <property type="entry name" value="Immunoglobulins"/>
    <property type="match status" value="1"/>
</dbReference>
<organism evidence="1">
    <name type="scientific">human gut metagenome</name>
    <dbReference type="NCBI Taxonomy" id="408170"/>
    <lineage>
        <taxon>unclassified sequences</taxon>
        <taxon>metagenomes</taxon>
        <taxon>organismal metagenomes</taxon>
    </lineage>
</organism>
<name>K1SXL2_9ZZZZ</name>
<comment type="caution">
    <text evidence="1">The sequence shown here is derived from an EMBL/GenBank/DDBJ whole genome shotgun (WGS) entry which is preliminary data.</text>
</comment>
<gene>
    <name evidence="1" type="ORF">OBE_13305</name>
</gene>
<protein>
    <submittedName>
        <fullName evidence="1">Uncharacterized protein</fullName>
    </submittedName>
</protein>
<dbReference type="InterPro" id="IPR013783">
    <property type="entry name" value="Ig-like_fold"/>
</dbReference>
<reference evidence="1" key="1">
    <citation type="journal article" date="2013" name="Environ. Microbiol.">
        <title>Microbiota from the distal guts of lean and obese adolescents exhibit partial functional redundancy besides clear differences in community structure.</title>
        <authorList>
            <person name="Ferrer M."/>
            <person name="Ruiz A."/>
            <person name="Lanza F."/>
            <person name="Haange S.B."/>
            <person name="Oberbach A."/>
            <person name="Till H."/>
            <person name="Bargiela R."/>
            <person name="Campoy C."/>
            <person name="Segura M.T."/>
            <person name="Richter M."/>
            <person name="von Bergen M."/>
            <person name="Seifert J."/>
            <person name="Suarez A."/>
        </authorList>
    </citation>
    <scope>NUCLEOTIDE SEQUENCE</scope>
</reference>
<evidence type="ECO:0000313" key="1">
    <source>
        <dbReference type="EMBL" id="EKC52021.1"/>
    </source>
</evidence>
<feature type="non-terminal residue" evidence="1">
    <location>
        <position position="123"/>
    </location>
</feature>